<dbReference type="KEGG" id="cput:CONPUDRAFT_168627"/>
<dbReference type="OMA" id="MPMFHAA"/>
<dbReference type="GeneID" id="19206041"/>
<dbReference type="Gene3D" id="3.40.50.720">
    <property type="entry name" value="NAD(P)-binding Rossmann-like Domain"/>
    <property type="match status" value="1"/>
</dbReference>
<accession>A0A5M3MD19</accession>
<proteinExistence type="predicted"/>
<dbReference type="InterPro" id="IPR013120">
    <property type="entry name" value="FAR_NAD-bd"/>
</dbReference>
<dbReference type="InterPro" id="IPR020845">
    <property type="entry name" value="AMP-binding_CS"/>
</dbReference>
<dbReference type="EMBL" id="JH711585">
    <property type="protein sequence ID" value="EIW76897.1"/>
    <property type="molecule type" value="Genomic_DNA"/>
</dbReference>
<organism evidence="5 6">
    <name type="scientific">Coniophora puteana (strain RWD-64-598)</name>
    <name type="common">Brown rot fungus</name>
    <dbReference type="NCBI Taxonomy" id="741705"/>
    <lineage>
        <taxon>Eukaryota</taxon>
        <taxon>Fungi</taxon>
        <taxon>Dikarya</taxon>
        <taxon>Basidiomycota</taxon>
        <taxon>Agaricomycotina</taxon>
        <taxon>Agaricomycetes</taxon>
        <taxon>Agaricomycetidae</taxon>
        <taxon>Boletales</taxon>
        <taxon>Coniophorineae</taxon>
        <taxon>Coniophoraceae</taxon>
        <taxon>Coniophora</taxon>
    </lineage>
</organism>
<dbReference type="InterPro" id="IPR000873">
    <property type="entry name" value="AMP-dep_synth/lig_dom"/>
</dbReference>
<evidence type="ECO:0000313" key="6">
    <source>
        <dbReference type="Proteomes" id="UP000053558"/>
    </source>
</evidence>
<keyword evidence="6" id="KW-1185">Reference proteome</keyword>
<dbReference type="RefSeq" id="XP_007773214.1">
    <property type="nucleotide sequence ID" value="XM_007775024.1"/>
</dbReference>
<dbReference type="InterPro" id="IPR036291">
    <property type="entry name" value="NAD(P)-bd_dom_sf"/>
</dbReference>
<protein>
    <submittedName>
        <fullName evidence="5">Acetyl-CoA synthetase-like protein</fullName>
    </submittedName>
</protein>
<dbReference type="SUPFAM" id="SSF51735">
    <property type="entry name" value="NAD(P)-binding Rossmann-fold domains"/>
    <property type="match status" value="1"/>
</dbReference>
<dbReference type="PANTHER" id="PTHR43439">
    <property type="entry name" value="PHENYLACETATE-COENZYME A LIGASE"/>
    <property type="match status" value="1"/>
</dbReference>
<sequence length="1134" mass="123531">MSGTSHSPKDLNLQCPPKDGSLNHAEVLEFNAKHNPDAPFWMFARDAEVDDLVTISHREFRDACHRVAHILRPRRAGPERQVVGIIANSDSILYQTYVMSMIVAGMVPFPISQRNSAPAVVSMITKVSCHHILATPDVASTLIHDVKRELEASDYAVHVIDPPELALVFPQVVSKDASVPPVEEYPAVGQRPSLSEVMVYLHSSGSTGFPKPIPQTYQTSLDWTHLPCIHDVPSYPTFLRVGGMSLPSFHTLGLETQLYMPMFALRPVVHFRPSALDSYTALPVVPNADNLIEYIKKTKVNTVTVVPSFVEQWASNPRHIEVLKGLEFVVFSGGPLSLKCGNQLTAAGVCLTSLYGATEFAAAACCVPDPHTHVCEDWAWTRLPDIMKTRWISQGDGTYELHILTSDTFRPSVENLPDVRGYATSDVFAKHPTKEGFWRIVGRADDVIILSTGEKTVPLPMEGAILANPAVGGVVLFGRERTQIGALVEPRPGYEVDVNDPAQIAKFRNLIWPDVEEANKDAPAFSRIFKEMILVVSTDKPMLRAGKGTVNKKATVKYYEPEINELYETVLASASAGADVPLPESWTPGAVETWLQTHIEHVNSGKKAAPEVDLFAQGFDSLSATFLRNRIIGSLKHASDPELREHANKVSQNVVFANPTVRQLAQAVCAIVRGDVSEAAVDVTYHVDAIEAMVAKYSAGLPGSVGNVGLNGHAGVNGKDHGGSTVLLTGSTGALGSELLVELLGRDDVRTVYAFNRSSGRGEPLHERQSASFEQRGFDTELLKSDKLVFVEGDTTQDKLGLSDDLYEKIRSSATHIIHNAWRVDFNLALSSFESQVRGARNLINLAHTAKFSGQSRVRFMFASSISAAQAWPWDPREGAGSVPEDVIADGRWAVGNGYGEGKYVTERILAQSGLPATSFRIGQMSGGPPRGAWSTTEWFPIIVQSSVSMGLLPDAAGVASWLPMEAVARAMLDVAFAPVEPPSVLNLVHPRATRWSDLIAPINGALARTVTGEKELPVVPFAEWFAELERRSQSKDAGDEAEIRRLPALKLLDFMRNLARADTTLRSLAPSSNVDSANVGGADVDVESVGFQPFATTKAQQASKTMRTLAPLTAREAARWVEYWNSVGMFSEV</sequence>
<feature type="domain" description="AMP-dependent synthetase/ligase" evidence="3">
    <location>
        <begin position="30"/>
        <end position="371"/>
    </location>
</feature>
<dbReference type="PROSITE" id="PS00455">
    <property type="entry name" value="AMP_BINDING"/>
    <property type="match status" value="1"/>
</dbReference>
<dbReference type="InterPro" id="IPR036736">
    <property type="entry name" value="ACP-like_sf"/>
</dbReference>
<comment type="caution">
    <text evidence="5">The sequence shown here is derived from an EMBL/GenBank/DDBJ whole genome shotgun (WGS) entry which is preliminary data.</text>
</comment>
<keyword evidence="1" id="KW-0596">Phosphopantetheine</keyword>
<evidence type="ECO:0000259" key="3">
    <source>
        <dbReference type="Pfam" id="PF00501"/>
    </source>
</evidence>
<dbReference type="InterPro" id="IPR042099">
    <property type="entry name" value="ANL_N_sf"/>
</dbReference>
<dbReference type="SUPFAM" id="SSF56801">
    <property type="entry name" value="Acetyl-CoA synthetase-like"/>
    <property type="match status" value="1"/>
</dbReference>
<dbReference type="Gene3D" id="1.10.1200.10">
    <property type="entry name" value="ACP-like"/>
    <property type="match status" value="1"/>
</dbReference>
<dbReference type="Pfam" id="PF00501">
    <property type="entry name" value="AMP-binding"/>
    <property type="match status" value="1"/>
</dbReference>
<name>A0A5M3MD19_CONPW</name>
<evidence type="ECO:0000313" key="5">
    <source>
        <dbReference type="EMBL" id="EIW76897.1"/>
    </source>
</evidence>
<evidence type="ECO:0000259" key="4">
    <source>
        <dbReference type="Pfam" id="PF07993"/>
    </source>
</evidence>
<gene>
    <name evidence="5" type="ORF">CONPUDRAFT_168627</name>
</gene>
<evidence type="ECO:0000256" key="2">
    <source>
        <dbReference type="ARBA" id="ARBA00022553"/>
    </source>
</evidence>
<dbReference type="Proteomes" id="UP000053558">
    <property type="component" value="Unassembled WGS sequence"/>
</dbReference>
<feature type="domain" description="Thioester reductase (TE)" evidence="4">
    <location>
        <begin position="728"/>
        <end position="972"/>
    </location>
</feature>
<reference evidence="6" key="1">
    <citation type="journal article" date="2012" name="Science">
        <title>The Paleozoic origin of enzymatic lignin decomposition reconstructed from 31 fungal genomes.</title>
        <authorList>
            <person name="Floudas D."/>
            <person name="Binder M."/>
            <person name="Riley R."/>
            <person name="Barry K."/>
            <person name="Blanchette R.A."/>
            <person name="Henrissat B."/>
            <person name="Martinez A.T."/>
            <person name="Otillar R."/>
            <person name="Spatafora J.W."/>
            <person name="Yadav J.S."/>
            <person name="Aerts A."/>
            <person name="Benoit I."/>
            <person name="Boyd A."/>
            <person name="Carlson A."/>
            <person name="Copeland A."/>
            <person name="Coutinho P.M."/>
            <person name="de Vries R.P."/>
            <person name="Ferreira P."/>
            <person name="Findley K."/>
            <person name="Foster B."/>
            <person name="Gaskell J."/>
            <person name="Glotzer D."/>
            <person name="Gorecki P."/>
            <person name="Heitman J."/>
            <person name="Hesse C."/>
            <person name="Hori C."/>
            <person name="Igarashi K."/>
            <person name="Jurgens J.A."/>
            <person name="Kallen N."/>
            <person name="Kersten P."/>
            <person name="Kohler A."/>
            <person name="Kuees U."/>
            <person name="Kumar T.K.A."/>
            <person name="Kuo A."/>
            <person name="LaButti K."/>
            <person name="Larrondo L.F."/>
            <person name="Lindquist E."/>
            <person name="Ling A."/>
            <person name="Lombard V."/>
            <person name="Lucas S."/>
            <person name="Lundell T."/>
            <person name="Martin R."/>
            <person name="McLaughlin D.J."/>
            <person name="Morgenstern I."/>
            <person name="Morin E."/>
            <person name="Murat C."/>
            <person name="Nagy L.G."/>
            <person name="Nolan M."/>
            <person name="Ohm R.A."/>
            <person name="Patyshakuliyeva A."/>
            <person name="Rokas A."/>
            <person name="Ruiz-Duenas F.J."/>
            <person name="Sabat G."/>
            <person name="Salamov A."/>
            <person name="Samejima M."/>
            <person name="Schmutz J."/>
            <person name="Slot J.C."/>
            <person name="St John F."/>
            <person name="Stenlid J."/>
            <person name="Sun H."/>
            <person name="Sun S."/>
            <person name="Syed K."/>
            <person name="Tsang A."/>
            <person name="Wiebenga A."/>
            <person name="Young D."/>
            <person name="Pisabarro A."/>
            <person name="Eastwood D.C."/>
            <person name="Martin F."/>
            <person name="Cullen D."/>
            <person name="Grigoriev I.V."/>
            <person name="Hibbett D.S."/>
        </authorList>
    </citation>
    <scope>NUCLEOTIDE SEQUENCE [LARGE SCALE GENOMIC DNA]</scope>
    <source>
        <strain evidence="6">RWD-64-598 SS2</strain>
    </source>
</reference>
<dbReference type="Pfam" id="PF07993">
    <property type="entry name" value="NAD_binding_4"/>
    <property type="match status" value="1"/>
</dbReference>
<dbReference type="Pfam" id="PF23562">
    <property type="entry name" value="AMP-binding_C_3"/>
    <property type="match status" value="1"/>
</dbReference>
<dbReference type="AlphaFoldDB" id="A0A5M3MD19"/>
<dbReference type="PANTHER" id="PTHR43439:SF2">
    <property type="entry name" value="ENZYME, PUTATIVE (JCVI)-RELATED"/>
    <property type="match status" value="1"/>
</dbReference>
<dbReference type="InterPro" id="IPR051414">
    <property type="entry name" value="Adenylate-forming_Reductase"/>
</dbReference>
<evidence type="ECO:0000256" key="1">
    <source>
        <dbReference type="ARBA" id="ARBA00022450"/>
    </source>
</evidence>
<keyword evidence="2" id="KW-0597">Phosphoprotein</keyword>
<dbReference type="OrthoDB" id="429813at2759"/>
<dbReference type="Gene3D" id="3.40.50.12780">
    <property type="entry name" value="N-terminal domain of ligase-like"/>
    <property type="match status" value="1"/>
</dbReference>